<dbReference type="KEGG" id="pbas:SMSP2_00756"/>
<evidence type="ECO:0000256" key="5">
    <source>
        <dbReference type="ARBA" id="ARBA00022691"/>
    </source>
</evidence>
<feature type="binding site" evidence="6">
    <location>
        <begin position="97"/>
        <end position="99"/>
    </location>
    <ligand>
        <name>S-adenosyl-L-methionine</name>
        <dbReference type="ChEBI" id="CHEBI:59789"/>
    </ligand>
</feature>
<dbReference type="PANTHER" id="PTHR31760:SF0">
    <property type="entry name" value="S-ADENOSYL-L-METHIONINE-DEPENDENT METHYLTRANSFERASES SUPERFAMILY PROTEIN"/>
    <property type="match status" value="1"/>
</dbReference>
<reference evidence="8" key="1">
    <citation type="submission" date="2017-02" db="EMBL/GenBank/DDBJ databases">
        <title>Comparative genomics and description of representatives of a novel lineage of planctomycetes thriving in anoxic sediments.</title>
        <authorList>
            <person name="Spring S."/>
            <person name="Bunk B."/>
            <person name="Sproer C."/>
        </authorList>
    </citation>
    <scope>NUCLEOTIDE SEQUENCE [LARGE SCALE GENOMIC DNA]</scope>
    <source>
        <strain evidence="8">SM-Chi-D1</strain>
    </source>
</reference>
<dbReference type="InterPro" id="IPR029063">
    <property type="entry name" value="SAM-dependent_MTases_sf"/>
</dbReference>
<keyword evidence="2 6" id="KW-0698">rRNA processing</keyword>
<feature type="binding site" evidence="6">
    <location>
        <position position="79"/>
    </location>
    <ligand>
        <name>S-adenosyl-L-methionine</name>
        <dbReference type="ChEBI" id="CHEBI:59789"/>
    </ligand>
</feature>
<keyword evidence="5 6" id="KW-0949">S-adenosyl-L-methionine</keyword>
<dbReference type="STRING" id="1851148.SMSP2_00756"/>
<dbReference type="Pfam" id="PF02527">
    <property type="entry name" value="GidB"/>
    <property type="match status" value="1"/>
</dbReference>
<feature type="binding site" evidence="6">
    <location>
        <position position="144"/>
    </location>
    <ligand>
        <name>S-adenosyl-L-methionine</name>
        <dbReference type="ChEBI" id="CHEBI:59789"/>
    </ligand>
</feature>
<evidence type="ECO:0000313" key="8">
    <source>
        <dbReference type="Proteomes" id="UP000188181"/>
    </source>
</evidence>
<evidence type="ECO:0000313" key="7">
    <source>
        <dbReference type="EMBL" id="AQQ70408.1"/>
    </source>
</evidence>
<comment type="function">
    <text evidence="6">Specifically methylates the N7 position of a guanine in 16S rRNA.</text>
</comment>
<comment type="similarity">
    <text evidence="6">Belongs to the methyltransferase superfamily. RNA methyltransferase RsmG family.</text>
</comment>
<name>A0A1Q2MCY8_9BACT</name>
<evidence type="ECO:0000256" key="2">
    <source>
        <dbReference type="ARBA" id="ARBA00022552"/>
    </source>
</evidence>
<accession>A0A1Q2MCY8</accession>
<protein>
    <recommendedName>
        <fullName evidence="6">Ribosomal RNA small subunit methyltransferase G</fullName>
        <ecNumber evidence="6">2.1.1.-</ecNumber>
    </recommendedName>
    <alternativeName>
        <fullName evidence="6">16S rRNA 7-methylguanosine methyltransferase</fullName>
        <shortName evidence="6">16S rRNA m7G methyltransferase</shortName>
    </alternativeName>
</protein>
<evidence type="ECO:0000256" key="6">
    <source>
        <dbReference type="HAMAP-Rule" id="MF_00074"/>
    </source>
</evidence>
<dbReference type="SUPFAM" id="SSF53335">
    <property type="entry name" value="S-adenosyl-L-methionine-dependent methyltransferases"/>
    <property type="match status" value="1"/>
</dbReference>
<keyword evidence="1 6" id="KW-0963">Cytoplasm</keyword>
<evidence type="ECO:0000256" key="3">
    <source>
        <dbReference type="ARBA" id="ARBA00022603"/>
    </source>
</evidence>
<feature type="binding site" evidence="6">
    <location>
        <position position="74"/>
    </location>
    <ligand>
        <name>S-adenosyl-L-methionine</name>
        <dbReference type="ChEBI" id="CHEBI:59789"/>
    </ligand>
</feature>
<dbReference type="NCBIfam" id="TIGR00138">
    <property type="entry name" value="rsmG_gidB"/>
    <property type="match status" value="1"/>
</dbReference>
<keyword evidence="3 6" id="KW-0489">Methyltransferase</keyword>
<dbReference type="AlphaFoldDB" id="A0A1Q2MCY8"/>
<dbReference type="PANTHER" id="PTHR31760">
    <property type="entry name" value="S-ADENOSYL-L-METHIONINE-DEPENDENT METHYLTRANSFERASES SUPERFAMILY PROTEIN"/>
    <property type="match status" value="1"/>
</dbReference>
<dbReference type="Gene3D" id="3.40.50.150">
    <property type="entry name" value="Vaccinia Virus protein VP39"/>
    <property type="match status" value="1"/>
</dbReference>
<keyword evidence="8" id="KW-1185">Reference proteome</keyword>
<dbReference type="GO" id="GO:0005829">
    <property type="term" value="C:cytosol"/>
    <property type="evidence" value="ECO:0007669"/>
    <property type="project" value="TreeGrafter"/>
</dbReference>
<keyword evidence="4 6" id="KW-0808">Transferase</keyword>
<dbReference type="EMBL" id="CP019646">
    <property type="protein sequence ID" value="AQQ70408.1"/>
    <property type="molecule type" value="Genomic_DNA"/>
</dbReference>
<feature type="binding site" evidence="6">
    <location>
        <begin position="125"/>
        <end position="126"/>
    </location>
    <ligand>
        <name>S-adenosyl-L-methionine</name>
        <dbReference type="ChEBI" id="CHEBI:59789"/>
    </ligand>
</feature>
<proteinExistence type="inferred from homology"/>
<evidence type="ECO:0000256" key="4">
    <source>
        <dbReference type="ARBA" id="ARBA00022679"/>
    </source>
</evidence>
<sequence length="239" mass="26515">MLTGKYTSQLSDKQIEQLKLFAQLLQDHNKYLNLTRITEIDQIWTRHFEDSLQALAVLETLRLPGRKNSLIDIGSGGGFPALVLAVALPDWNIVSVEATGKKARFQHTAAEKMGLNNVDIYPERAEILANQFDFRGQFDAAVTRAMGRLSIISELTMPFIKTGGKFICWKGPKLDQELIAGKAAIELLGGRDINIIPYNLPGVADSDYKLLEATQVSPVPGQYPREYKTIKASPLGEKT</sequence>
<organism evidence="7 8">
    <name type="scientific">Limihaloglobus sulfuriphilus</name>
    <dbReference type="NCBI Taxonomy" id="1851148"/>
    <lineage>
        <taxon>Bacteria</taxon>
        <taxon>Pseudomonadati</taxon>
        <taxon>Planctomycetota</taxon>
        <taxon>Phycisphaerae</taxon>
        <taxon>Sedimentisphaerales</taxon>
        <taxon>Sedimentisphaeraceae</taxon>
        <taxon>Limihaloglobus</taxon>
    </lineage>
</organism>
<dbReference type="RefSeq" id="WP_186804839.1">
    <property type="nucleotide sequence ID" value="NZ_CP019646.1"/>
</dbReference>
<dbReference type="InterPro" id="IPR003682">
    <property type="entry name" value="rRNA_ssu_MeTfrase_G"/>
</dbReference>
<dbReference type="EC" id="2.1.1.-" evidence="6"/>
<comment type="subcellular location">
    <subcellularLocation>
        <location evidence="6">Cytoplasm</location>
    </subcellularLocation>
</comment>
<evidence type="ECO:0000256" key="1">
    <source>
        <dbReference type="ARBA" id="ARBA00022490"/>
    </source>
</evidence>
<dbReference type="Proteomes" id="UP000188181">
    <property type="component" value="Chromosome"/>
</dbReference>
<gene>
    <name evidence="6 7" type="primary">rsmG</name>
    <name evidence="7" type="ORF">SMSP2_00756</name>
</gene>
<dbReference type="HAMAP" id="MF_00074">
    <property type="entry name" value="16SrRNA_methyltr_G"/>
    <property type="match status" value="1"/>
</dbReference>
<dbReference type="GO" id="GO:0070043">
    <property type="term" value="F:rRNA (guanine-N7-)-methyltransferase activity"/>
    <property type="evidence" value="ECO:0007669"/>
    <property type="project" value="UniProtKB-UniRule"/>
</dbReference>